<gene>
    <name evidence="1" type="ORF">J2851_005112</name>
</gene>
<name>A0ABS4SRW6_9PROT</name>
<accession>A0ABS4SRW6</accession>
<dbReference type="Proteomes" id="UP000781958">
    <property type="component" value="Unassembled WGS sequence"/>
</dbReference>
<evidence type="ECO:0000313" key="1">
    <source>
        <dbReference type="EMBL" id="MBP2295307.1"/>
    </source>
</evidence>
<proteinExistence type="predicted"/>
<organism evidence="1 2">
    <name type="scientific">Azospirillum rugosum</name>
    <dbReference type="NCBI Taxonomy" id="416170"/>
    <lineage>
        <taxon>Bacteria</taxon>
        <taxon>Pseudomonadati</taxon>
        <taxon>Pseudomonadota</taxon>
        <taxon>Alphaproteobacteria</taxon>
        <taxon>Rhodospirillales</taxon>
        <taxon>Azospirillaceae</taxon>
        <taxon>Azospirillum</taxon>
    </lineage>
</organism>
<dbReference type="EMBL" id="JAGINP010000021">
    <property type="protein sequence ID" value="MBP2295307.1"/>
    <property type="molecule type" value="Genomic_DNA"/>
</dbReference>
<protein>
    <submittedName>
        <fullName evidence="1">Uncharacterized protein</fullName>
    </submittedName>
</protein>
<comment type="caution">
    <text evidence="1">The sequence shown here is derived from an EMBL/GenBank/DDBJ whole genome shotgun (WGS) entry which is preliminary data.</text>
</comment>
<keyword evidence="2" id="KW-1185">Reference proteome</keyword>
<evidence type="ECO:0000313" key="2">
    <source>
        <dbReference type="Proteomes" id="UP000781958"/>
    </source>
</evidence>
<sequence>MAQVVLAQAGPSLAADTAPNMAANDAAQAPSFVAGSAPSVRRPDAPALAAVAKDARWYQKALSGVDSPYPTSLKFLDDQGNWYTPFTQPGMTGRYDLRHWHR</sequence>
<reference evidence="1 2" key="1">
    <citation type="submission" date="2021-03" db="EMBL/GenBank/DDBJ databases">
        <title>Genomic Encyclopedia of Type Strains, Phase III (KMG-III): the genomes of soil and plant-associated and newly described type strains.</title>
        <authorList>
            <person name="Whitman W."/>
        </authorList>
    </citation>
    <scope>NUCLEOTIDE SEQUENCE [LARGE SCALE GENOMIC DNA]</scope>
    <source>
        <strain evidence="1 2">IMMIB AFH-6</strain>
    </source>
</reference>
<dbReference type="RefSeq" id="WP_209769759.1">
    <property type="nucleotide sequence ID" value="NZ_JAGINP010000021.1"/>
</dbReference>